<sequence length="196" mass="21182">MPGEPVDLSRHGGIRREALVVGEVRPIVHVGDPVLHHPCEPVTRFDEELRALVDDMFASMYAAEGVGLAANQIGVPLRVFVYDCPDADGQQHQGVVVNPVLELPEVGERRLDPGDEGCLSVPGQYAPLPRADHAAVRGLDAAGEPVTVEGTGLLARCLQHETDHLDGHLYIDRLPAKRRKQVLAAYQSAMAENSPL</sequence>
<protein>
    <recommendedName>
        <fullName evidence="6">Peptide deformylase</fullName>
        <shortName evidence="6">PDF</shortName>
        <ecNumber evidence="6">3.5.1.88</ecNumber>
    </recommendedName>
    <alternativeName>
        <fullName evidence="6">Polypeptide deformylase</fullName>
    </alternativeName>
</protein>
<dbReference type="HAMAP" id="MF_00163">
    <property type="entry name" value="Pep_deformylase"/>
    <property type="match status" value="1"/>
</dbReference>
<comment type="function">
    <text evidence="6">Removes the formyl group from the N-terminal Met of newly synthesized proteins. Requires at least a dipeptide for an efficient rate of reaction. N-terminal L-methionine is a prerequisite for activity but the enzyme has broad specificity at other positions.</text>
</comment>
<name>A0A5C4WJZ2_9ACTN</name>
<evidence type="ECO:0000256" key="5">
    <source>
        <dbReference type="ARBA" id="ARBA00023004"/>
    </source>
</evidence>
<comment type="cofactor">
    <cofactor evidence="6">
        <name>Fe(2+)</name>
        <dbReference type="ChEBI" id="CHEBI:29033"/>
    </cofactor>
    <text evidence="6">Binds 1 Fe(2+) ion.</text>
</comment>
<comment type="caution">
    <text evidence="7">The sequence shown here is derived from an EMBL/GenBank/DDBJ whole genome shotgun (WGS) entry which is preliminary data.</text>
</comment>
<feature type="binding site" evidence="6">
    <location>
        <position position="164"/>
    </location>
    <ligand>
        <name>Fe cation</name>
        <dbReference type="ChEBI" id="CHEBI:24875"/>
    </ligand>
</feature>
<keyword evidence="2 6" id="KW-0479">Metal-binding</keyword>
<dbReference type="CDD" id="cd00487">
    <property type="entry name" value="Pep_deformylase"/>
    <property type="match status" value="1"/>
</dbReference>
<dbReference type="PIRSF" id="PIRSF004749">
    <property type="entry name" value="Pep_def"/>
    <property type="match status" value="1"/>
</dbReference>
<dbReference type="SUPFAM" id="SSF56420">
    <property type="entry name" value="Peptide deformylase"/>
    <property type="match status" value="1"/>
</dbReference>
<evidence type="ECO:0000256" key="1">
    <source>
        <dbReference type="ARBA" id="ARBA00010759"/>
    </source>
</evidence>
<evidence type="ECO:0000256" key="4">
    <source>
        <dbReference type="ARBA" id="ARBA00022917"/>
    </source>
</evidence>
<dbReference type="InterPro" id="IPR023635">
    <property type="entry name" value="Peptide_deformylase"/>
</dbReference>
<dbReference type="PANTHER" id="PTHR10458:SF2">
    <property type="entry name" value="PEPTIDE DEFORMYLASE, MITOCHONDRIAL"/>
    <property type="match status" value="1"/>
</dbReference>
<dbReference type="GO" id="GO:0042586">
    <property type="term" value="F:peptide deformylase activity"/>
    <property type="evidence" value="ECO:0007669"/>
    <property type="project" value="UniProtKB-UniRule"/>
</dbReference>
<dbReference type="InterPro" id="IPR036821">
    <property type="entry name" value="Peptide_deformylase_sf"/>
</dbReference>
<evidence type="ECO:0000256" key="3">
    <source>
        <dbReference type="ARBA" id="ARBA00022801"/>
    </source>
</evidence>
<dbReference type="NCBIfam" id="NF001159">
    <property type="entry name" value="PRK00150.1-3"/>
    <property type="match status" value="1"/>
</dbReference>
<feature type="binding site" evidence="6">
    <location>
        <position position="160"/>
    </location>
    <ligand>
        <name>Fe cation</name>
        <dbReference type="ChEBI" id="CHEBI:24875"/>
    </ligand>
</feature>
<dbReference type="NCBIfam" id="TIGR00079">
    <property type="entry name" value="pept_deformyl"/>
    <property type="match status" value="1"/>
</dbReference>
<evidence type="ECO:0000256" key="6">
    <source>
        <dbReference type="HAMAP-Rule" id="MF_00163"/>
    </source>
</evidence>
<proteinExistence type="inferred from homology"/>
<keyword evidence="5 6" id="KW-0408">Iron</keyword>
<dbReference type="Pfam" id="PF01327">
    <property type="entry name" value="Pep_deformylase"/>
    <property type="match status" value="1"/>
</dbReference>
<evidence type="ECO:0000256" key="2">
    <source>
        <dbReference type="ARBA" id="ARBA00022723"/>
    </source>
</evidence>
<gene>
    <name evidence="6 7" type="primary">def</name>
    <name evidence="7" type="ORF">FH608_014810</name>
</gene>
<reference evidence="7 8" key="1">
    <citation type="submission" date="2019-10" db="EMBL/GenBank/DDBJ databases">
        <title>Nonomuraea sp. nov., isolated from Phyllanthus amarus.</title>
        <authorList>
            <person name="Klykleung N."/>
            <person name="Tanasupawat S."/>
        </authorList>
    </citation>
    <scope>NUCLEOTIDE SEQUENCE [LARGE SCALE GENOMIC DNA]</scope>
    <source>
        <strain evidence="7 8">PA1-10</strain>
    </source>
</reference>
<dbReference type="EC" id="3.5.1.88" evidence="6"/>
<dbReference type="PRINTS" id="PR01576">
    <property type="entry name" value="PDEFORMYLASE"/>
</dbReference>
<dbReference type="EMBL" id="VDLX02000005">
    <property type="protein sequence ID" value="KAB8194484.1"/>
    <property type="molecule type" value="Genomic_DNA"/>
</dbReference>
<dbReference type="Gene3D" id="3.90.45.10">
    <property type="entry name" value="Peptide deformylase"/>
    <property type="match status" value="1"/>
</dbReference>
<dbReference type="GO" id="GO:0046872">
    <property type="term" value="F:metal ion binding"/>
    <property type="evidence" value="ECO:0007669"/>
    <property type="project" value="UniProtKB-KW"/>
</dbReference>
<comment type="similarity">
    <text evidence="1 6">Belongs to the polypeptide deformylase family.</text>
</comment>
<feature type="binding site" evidence="6">
    <location>
        <position position="118"/>
    </location>
    <ligand>
        <name>Fe cation</name>
        <dbReference type="ChEBI" id="CHEBI:24875"/>
    </ligand>
</feature>
<keyword evidence="4 6" id="KW-0648">Protein biosynthesis</keyword>
<dbReference type="AlphaFoldDB" id="A0A5C4WJZ2"/>
<keyword evidence="8" id="KW-1185">Reference proteome</keyword>
<evidence type="ECO:0000313" key="7">
    <source>
        <dbReference type="EMBL" id="KAB8194484.1"/>
    </source>
</evidence>
<evidence type="ECO:0000313" key="8">
    <source>
        <dbReference type="Proteomes" id="UP000312512"/>
    </source>
</evidence>
<keyword evidence="3 6" id="KW-0378">Hydrolase</keyword>
<dbReference type="PANTHER" id="PTHR10458">
    <property type="entry name" value="PEPTIDE DEFORMYLASE"/>
    <property type="match status" value="1"/>
</dbReference>
<dbReference type="FunFam" id="3.90.45.10:FF:000004">
    <property type="entry name" value="Peptide deformylase"/>
    <property type="match status" value="1"/>
</dbReference>
<dbReference type="OrthoDB" id="9804313at2"/>
<organism evidence="7 8">
    <name type="scientific">Nonomuraea phyllanthi</name>
    <dbReference type="NCBI Taxonomy" id="2219224"/>
    <lineage>
        <taxon>Bacteria</taxon>
        <taxon>Bacillati</taxon>
        <taxon>Actinomycetota</taxon>
        <taxon>Actinomycetes</taxon>
        <taxon>Streptosporangiales</taxon>
        <taxon>Streptosporangiaceae</taxon>
        <taxon>Nonomuraea</taxon>
    </lineage>
</organism>
<feature type="active site" evidence="6">
    <location>
        <position position="161"/>
    </location>
</feature>
<dbReference type="Proteomes" id="UP000312512">
    <property type="component" value="Unassembled WGS sequence"/>
</dbReference>
<dbReference type="GO" id="GO:0006412">
    <property type="term" value="P:translation"/>
    <property type="evidence" value="ECO:0007669"/>
    <property type="project" value="UniProtKB-UniRule"/>
</dbReference>
<accession>A0A5P9YQP0</accession>
<accession>A0A5C4WJZ2</accession>
<comment type="catalytic activity">
    <reaction evidence="6">
        <text>N-terminal N-formyl-L-methionyl-[peptide] + H2O = N-terminal L-methionyl-[peptide] + formate</text>
        <dbReference type="Rhea" id="RHEA:24420"/>
        <dbReference type="Rhea" id="RHEA-COMP:10639"/>
        <dbReference type="Rhea" id="RHEA-COMP:10640"/>
        <dbReference type="ChEBI" id="CHEBI:15377"/>
        <dbReference type="ChEBI" id="CHEBI:15740"/>
        <dbReference type="ChEBI" id="CHEBI:49298"/>
        <dbReference type="ChEBI" id="CHEBI:64731"/>
        <dbReference type="EC" id="3.5.1.88"/>
    </reaction>
</comment>